<organism evidence="1 2">
    <name type="scientific">Chryseobacterium gleum</name>
    <name type="common">Flavobacterium gleum</name>
    <dbReference type="NCBI Taxonomy" id="250"/>
    <lineage>
        <taxon>Bacteria</taxon>
        <taxon>Pseudomonadati</taxon>
        <taxon>Bacteroidota</taxon>
        <taxon>Flavobacteriia</taxon>
        <taxon>Flavobacteriales</taxon>
        <taxon>Weeksellaceae</taxon>
        <taxon>Chryseobacterium group</taxon>
        <taxon>Chryseobacterium</taxon>
    </lineage>
</organism>
<dbReference type="Proteomes" id="UP000279227">
    <property type="component" value="Chromosome"/>
</dbReference>
<accession>A0A448B846</accession>
<dbReference type="STRING" id="525257.HMPREF0204_11351"/>
<dbReference type="OrthoDB" id="1273681at2"/>
<dbReference type="KEGG" id="cgle:NCTC11432_04354"/>
<proteinExistence type="predicted"/>
<name>A0A448B846_CHRGE</name>
<dbReference type="GeneID" id="93023744"/>
<protein>
    <submittedName>
        <fullName evidence="1">Uncharacterized protein</fullName>
    </submittedName>
</protein>
<sequence length="164" mass="19161">MEEERILSEEEKLIAEEKELKVLNSVGFTVKTKFWGKELIWKVNKIPLKVMFAQSYRFFKLKISQEKQESDDFQEILNSQFNSVADNAKLCAEIIAITILGTKWNNWIFRKLLTEHIFSNINSRELLEFTQNVLAMNDYQCFTISTTLLSAVRVTNPMKVEKTA</sequence>
<evidence type="ECO:0000313" key="1">
    <source>
        <dbReference type="EMBL" id="VEE10730.1"/>
    </source>
</evidence>
<dbReference type="RefSeq" id="WP_002984506.1">
    <property type="nucleotide sequence ID" value="NZ_CP068486.1"/>
</dbReference>
<gene>
    <name evidence="1" type="ORF">NCTC11432_04354</name>
</gene>
<dbReference type="EMBL" id="LR134289">
    <property type="protein sequence ID" value="VEE10730.1"/>
    <property type="molecule type" value="Genomic_DNA"/>
</dbReference>
<reference evidence="1 2" key="1">
    <citation type="submission" date="2018-12" db="EMBL/GenBank/DDBJ databases">
        <authorList>
            <consortium name="Pathogen Informatics"/>
        </authorList>
    </citation>
    <scope>NUCLEOTIDE SEQUENCE [LARGE SCALE GENOMIC DNA]</scope>
    <source>
        <strain evidence="1 2">NCTC11432</strain>
    </source>
</reference>
<dbReference type="AlphaFoldDB" id="A0A448B846"/>
<evidence type="ECO:0000313" key="2">
    <source>
        <dbReference type="Proteomes" id="UP000279227"/>
    </source>
</evidence>